<comment type="cofactor">
    <cofactor evidence="7">
        <name>Mg(2+)</name>
        <dbReference type="ChEBI" id="CHEBI:18420"/>
    </cofactor>
    <text evidence="7">Binds 1 Mg(2+) ion per subunit.</text>
</comment>
<dbReference type="SUPFAM" id="SSF52540">
    <property type="entry name" value="P-loop containing nucleoside triphosphate hydrolases"/>
    <property type="match status" value="1"/>
</dbReference>
<reference evidence="9" key="2">
    <citation type="submission" date="2020-09" db="EMBL/GenBank/DDBJ databases">
        <authorList>
            <person name="Sun Q."/>
            <person name="Zhou Y."/>
        </authorList>
    </citation>
    <scope>NUCLEOTIDE SEQUENCE</scope>
    <source>
        <strain evidence="9">CGMCC 4.7201</strain>
    </source>
</reference>
<dbReference type="PANTHER" id="PTHR11846:SF0">
    <property type="entry name" value="ADENYLOSUCCINATE SYNTHETASE"/>
    <property type="match status" value="1"/>
</dbReference>
<evidence type="ECO:0000256" key="5">
    <source>
        <dbReference type="ARBA" id="ARBA00022842"/>
    </source>
</evidence>
<dbReference type="Gene3D" id="3.40.440.10">
    <property type="entry name" value="Adenylosuccinate Synthetase, subunit A, domain 1"/>
    <property type="match status" value="1"/>
</dbReference>
<feature type="active site" description="Proton acceptor" evidence="7">
    <location>
        <position position="12"/>
    </location>
</feature>
<dbReference type="Proteomes" id="UP000641932">
    <property type="component" value="Unassembled WGS sequence"/>
</dbReference>
<comment type="catalytic activity">
    <reaction evidence="7">
        <text>IMP + L-aspartate + GTP = N(6)-(1,2-dicarboxyethyl)-AMP + GDP + phosphate + 2 H(+)</text>
        <dbReference type="Rhea" id="RHEA:15753"/>
        <dbReference type="ChEBI" id="CHEBI:15378"/>
        <dbReference type="ChEBI" id="CHEBI:29991"/>
        <dbReference type="ChEBI" id="CHEBI:37565"/>
        <dbReference type="ChEBI" id="CHEBI:43474"/>
        <dbReference type="ChEBI" id="CHEBI:57567"/>
        <dbReference type="ChEBI" id="CHEBI:58053"/>
        <dbReference type="ChEBI" id="CHEBI:58189"/>
        <dbReference type="EC" id="6.3.4.4"/>
    </reaction>
</comment>
<evidence type="ECO:0000256" key="6">
    <source>
        <dbReference type="ARBA" id="ARBA00023134"/>
    </source>
</evidence>
<dbReference type="Gene3D" id="1.10.300.10">
    <property type="entry name" value="Adenylosuccinate Synthetase, subunit A, domain 2"/>
    <property type="match status" value="1"/>
</dbReference>
<keyword evidence="1 7" id="KW-0436">Ligase</keyword>
<dbReference type="EMBL" id="BMMS01000031">
    <property type="protein sequence ID" value="GGO96887.1"/>
    <property type="molecule type" value="Genomic_DNA"/>
</dbReference>
<dbReference type="GO" id="GO:0044208">
    <property type="term" value="P:'de novo' AMP biosynthetic process"/>
    <property type="evidence" value="ECO:0007669"/>
    <property type="project" value="UniProtKB-UniRule"/>
</dbReference>
<dbReference type="InterPro" id="IPR001114">
    <property type="entry name" value="Adenylosuccinate_synthetase"/>
</dbReference>
<accession>A0A917ZWI8</accession>
<comment type="similarity">
    <text evidence="7">Belongs to the adenylosuccinate synthetase family.</text>
</comment>
<comment type="caution">
    <text evidence="7">Lacks conserved residue(s) required for the propagation of feature annotation.</text>
</comment>
<dbReference type="GO" id="GO:0000287">
    <property type="term" value="F:magnesium ion binding"/>
    <property type="evidence" value="ECO:0007669"/>
    <property type="project" value="UniProtKB-UniRule"/>
</dbReference>
<dbReference type="GO" id="GO:0046040">
    <property type="term" value="P:IMP metabolic process"/>
    <property type="evidence" value="ECO:0007669"/>
    <property type="project" value="TreeGrafter"/>
</dbReference>
<name>A0A917ZWI8_9ACTN</name>
<evidence type="ECO:0000256" key="3">
    <source>
        <dbReference type="ARBA" id="ARBA00022741"/>
    </source>
</evidence>
<dbReference type="GO" id="GO:0005525">
    <property type="term" value="F:GTP binding"/>
    <property type="evidence" value="ECO:0007669"/>
    <property type="project" value="UniProtKB-UniRule"/>
</dbReference>
<reference evidence="9" key="1">
    <citation type="journal article" date="2014" name="Int. J. Syst. Evol. Microbiol.">
        <title>Complete genome sequence of Corynebacterium casei LMG S-19264T (=DSM 44701T), isolated from a smear-ripened cheese.</title>
        <authorList>
            <consortium name="US DOE Joint Genome Institute (JGI-PGF)"/>
            <person name="Walter F."/>
            <person name="Albersmeier A."/>
            <person name="Kalinowski J."/>
            <person name="Ruckert C."/>
        </authorList>
    </citation>
    <scope>NUCLEOTIDE SEQUENCE</scope>
    <source>
        <strain evidence="9">CGMCC 4.7201</strain>
    </source>
</reference>
<feature type="binding site" description="in other chain" evidence="7">
    <location>
        <position position="242"/>
    </location>
    <ligand>
        <name>IMP</name>
        <dbReference type="ChEBI" id="CHEBI:58053"/>
        <note>ligand shared between dimeric partners</note>
    </ligand>
</feature>
<evidence type="ECO:0000256" key="7">
    <source>
        <dbReference type="HAMAP-Rule" id="MF_00011"/>
    </source>
</evidence>
<gene>
    <name evidence="7 9" type="primary">purA</name>
    <name evidence="9" type="ORF">GCM10012280_57400</name>
</gene>
<keyword evidence="2 7" id="KW-0479">Metal-binding</keyword>
<keyword evidence="6 7" id="KW-0342">GTP-binding</keyword>
<dbReference type="RefSeq" id="WP_189134736.1">
    <property type="nucleotide sequence ID" value="NZ_BMMS01000031.1"/>
</dbReference>
<keyword evidence="7" id="KW-0963">Cytoplasm</keyword>
<feature type="binding site" description="in other chain" evidence="7">
    <location>
        <position position="227"/>
    </location>
    <ligand>
        <name>IMP</name>
        <dbReference type="ChEBI" id="CHEBI:58053"/>
        <note>ligand shared between dimeric partners</note>
    </ligand>
</feature>
<dbReference type="SMART" id="SM00788">
    <property type="entry name" value="Adenylsucc_synt"/>
    <property type="match status" value="1"/>
</dbReference>
<dbReference type="EC" id="6.3.4.4" evidence="7"/>
<keyword evidence="10" id="KW-1185">Reference proteome</keyword>
<feature type="binding site" evidence="7">
    <location>
        <position position="12"/>
    </location>
    <ligand>
        <name>Mg(2+)</name>
        <dbReference type="ChEBI" id="CHEBI:18420"/>
    </ligand>
</feature>
<proteinExistence type="inferred from homology"/>
<feature type="active site" description="Proton donor" evidence="7">
    <location>
        <position position="47"/>
    </location>
</feature>
<evidence type="ECO:0000256" key="4">
    <source>
        <dbReference type="ARBA" id="ARBA00022755"/>
    </source>
</evidence>
<feature type="binding site" evidence="7">
    <location>
        <begin position="334"/>
        <end position="336"/>
    </location>
    <ligand>
        <name>GTP</name>
        <dbReference type="ChEBI" id="CHEBI:37565"/>
    </ligand>
</feature>
<dbReference type="InterPro" id="IPR027417">
    <property type="entry name" value="P-loop_NTPase"/>
</dbReference>
<dbReference type="InterPro" id="IPR042111">
    <property type="entry name" value="Adenylosuccinate_synth_dom3"/>
</dbReference>
<comment type="pathway">
    <text evidence="7">Purine metabolism; AMP biosynthesis via de novo pathway; AMP from IMP: step 1/2.</text>
</comment>
<dbReference type="InterPro" id="IPR042110">
    <property type="entry name" value="Adenylosuccinate_synth_dom2"/>
</dbReference>
<dbReference type="PANTHER" id="PTHR11846">
    <property type="entry name" value="ADENYLOSUCCINATE SYNTHETASE"/>
    <property type="match status" value="1"/>
</dbReference>
<dbReference type="Gene3D" id="3.90.170.10">
    <property type="entry name" value="Adenylosuccinate Synthetase, subunit A, domain 3"/>
    <property type="match status" value="1"/>
</dbReference>
<keyword evidence="5 7" id="KW-0460">Magnesium</keyword>
<evidence type="ECO:0000256" key="8">
    <source>
        <dbReference type="SAM" id="MobiDB-lite"/>
    </source>
</evidence>
<keyword evidence="3 7" id="KW-0547">Nucleotide-binding</keyword>
<evidence type="ECO:0000256" key="1">
    <source>
        <dbReference type="ARBA" id="ARBA00022598"/>
    </source>
</evidence>
<evidence type="ECO:0000313" key="10">
    <source>
        <dbReference type="Proteomes" id="UP000641932"/>
    </source>
</evidence>
<dbReference type="GO" id="GO:0004019">
    <property type="term" value="F:adenylosuccinate synthase activity"/>
    <property type="evidence" value="ECO:0007669"/>
    <property type="project" value="UniProtKB-UniRule"/>
</dbReference>
<keyword evidence="4 7" id="KW-0658">Purine biosynthesis</keyword>
<dbReference type="GO" id="GO:0005737">
    <property type="term" value="C:cytoplasm"/>
    <property type="evidence" value="ECO:0007669"/>
    <property type="project" value="UniProtKB-SubCell"/>
</dbReference>
<sequence>MHTIVVDLGHGDAGKGTVVDRLCAHPWGGGGPVHTVVRFNGGAQAAHNVVTPDGRHHTFAQFGSGGFTPGTATHLSRFMLVDPLALAAEARHLTAVGVPGALDLLTVDRRALLTTPYHAAANRTRELARGAARHGSCGMGIGETASYALEHPVDAPTAGDCAQPAVLRRKLTRLRDRLTGELGPLDAPAVEDCVAAFVAFADAVALVDDGHLARLLRRGPVVFEGAQGVLLDEWHGFHPYTTWSTTTFAPAETLLAEAGQPGCALRLGVVRAYTTRHGPGPLPTEDPELAVSLPEPHNGHGPWQGAFRIGHFDAVAHAYALEVCGGVDALALTHLDAPGRSPGLRLVTGYDIDGERVRRLPTGPEGDLDSRARLTRRLMRATPAEHRVPGPDDWSDAVGDVLRAPVVLESYGPTAGDKRERRETGKSKYVSGKGSFLSV</sequence>
<organism evidence="9 10">
    <name type="scientific">Wenjunlia tyrosinilytica</name>
    <dbReference type="NCBI Taxonomy" id="1544741"/>
    <lineage>
        <taxon>Bacteria</taxon>
        <taxon>Bacillati</taxon>
        <taxon>Actinomycetota</taxon>
        <taxon>Actinomycetes</taxon>
        <taxon>Kitasatosporales</taxon>
        <taxon>Streptomycetaceae</taxon>
        <taxon>Wenjunlia</taxon>
    </lineage>
</organism>
<dbReference type="AlphaFoldDB" id="A0A917ZWI8"/>
<dbReference type="HAMAP" id="MF_00011">
    <property type="entry name" value="Adenylosucc_synth"/>
    <property type="match status" value="1"/>
</dbReference>
<dbReference type="InterPro" id="IPR042109">
    <property type="entry name" value="Adenylosuccinate_synth_dom1"/>
</dbReference>
<comment type="subcellular location">
    <subcellularLocation>
        <location evidence="7">Cytoplasm</location>
    </subcellularLocation>
</comment>
<feature type="compositionally biased region" description="Basic and acidic residues" evidence="8">
    <location>
        <begin position="416"/>
        <end position="426"/>
    </location>
</feature>
<dbReference type="Pfam" id="PF00709">
    <property type="entry name" value="Adenylsucc_synt"/>
    <property type="match status" value="1"/>
</dbReference>
<comment type="function">
    <text evidence="7">Plays an important role in the de novo pathway of purine nucleotide biosynthesis. Catalyzes the first committed step in the biosynthesis of AMP from IMP.</text>
</comment>
<protein>
    <recommendedName>
        <fullName evidence="7">Adenylosuccinate synthetase</fullName>
        <shortName evidence="7">AMPSase</shortName>
        <shortName evidence="7">AdSS</shortName>
        <ecNumber evidence="7">6.3.4.4</ecNumber>
    </recommendedName>
    <alternativeName>
        <fullName evidence="7">IMP--aspartate ligase</fullName>
    </alternativeName>
</protein>
<feature type="region of interest" description="Disordered" evidence="8">
    <location>
        <begin position="412"/>
        <end position="439"/>
    </location>
</feature>
<evidence type="ECO:0000256" key="2">
    <source>
        <dbReference type="ARBA" id="ARBA00022723"/>
    </source>
</evidence>
<evidence type="ECO:0000313" key="9">
    <source>
        <dbReference type="EMBL" id="GGO96887.1"/>
    </source>
</evidence>
<comment type="subunit">
    <text evidence="7">Homodimer.</text>
</comment>
<comment type="caution">
    <text evidence="9">The sequence shown here is derived from an EMBL/GenBank/DDBJ whole genome shotgun (WGS) entry which is preliminary data.</text>
</comment>
<feature type="binding site" evidence="7">
    <location>
        <begin position="410"/>
        <end position="412"/>
    </location>
    <ligand>
        <name>GTP</name>
        <dbReference type="ChEBI" id="CHEBI:37565"/>
    </ligand>
</feature>